<name>A0A7W7HJW9_9ACTN</name>
<evidence type="ECO:0000313" key="3">
    <source>
        <dbReference type="EMBL" id="MBB4751855.1"/>
    </source>
</evidence>
<protein>
    <submittedName>
        <fullName evidence="3">Putative NBD/HSP70 family sugar kinase</fullName>
    </submittedName>
    <submittedName>
        <fullName evidence="2">Xylose repressor</fullName>
    </submittedName>
</protein>
<dbReference type="InterPro" id="IPR043129">
    <property type="entry name" value="ATPase_NBD"/>
</dbReference>
<proteinExistence type="inferred from homology"/>
<reference evidence="3 4" key="1">
    <citation type="submission" date="2020-08" db="EMBL/GenBank/DDBJ databases">
        <title>Sequencing the genomes of 1000 actinobacteria strains.</title>
        <authorList>
            <person name="Klenk H.-P."/>
        </authorList>
    </citation>
    <scope>NUCLEOTIDE SEQUENCE [LARGE SCALE GENOMIC DNA]</scope>
    <source>
        <strain evidence="3 4">DSM 43150</strain>
    </source>
</reference>
<evidence type="ECO:0000313" key="2">
    <source>
        <dbReference type="EMBL" id="GIE45668.1"/>
    </source>
</evidence>
<dbReference type="Gene3D" id="3.30.420.40">
    <property type="match status" value="2"/>
</dbReference>
<evidence type="ECO:0000313" key="5">
    <source>
        <dbReference type="Proteomes" id="UP000631312"/>
    </source>
</evidence>
<dbReference type="Proteomes" id="UP000590511">
    <property type="component" value="Unassembled WGS sequence"/>
</dbReference>
<evidence type="ECO:0000256" key="1">
    <source>
        <dbReference type="ARBA" id="ARBA00006479"/>
    </source>
</evidence>
<organism evidence="3 4">
    <name type="scientific">Actinoplanes lobatus</name>
    <dbReference type="NCBI Taxonomy" id="113568"/>
    <lineage>
        <taxon>Bacteria</taxon>
        <taxon>Bacillati</taxon>
        <taxon>Actinomycetota</taxon>
        <taxon>Actinomycetes</taxon>
        <taxon>Micromonosporales</taxon>
        <taxon>Micromonosporaceae</taxon>
        <taxon>Actinoplanes</taxon>
    </lineage>
</organism>
<reference evidence="2 5" key="2">
    <citation type="submission" date="2021-01" db="EMBL/GenBank/DDBJ databases">
        <title>Whole genome shotgun sequence of Actinoplanes lobatus NBRC 12513.</title>
        <authorList>
            <person name="Komaki H."/>
            <person name="Tamura T."/>
        </authorList>
    </citation>
    <scope>NUCLEOTIDE SEQUENCE [LARGE SCALE GENOMIC DNA]</scope>
    <source>
        <strain evidence="2 5">NBRC 12513</strain>
    </source>
</reference>
<keyword evidence="3" id="KW-0808">Transferase</keyword>
<dbReference type="InterPro" id="IPR036388">
    <property type="entry name" value="WH-like_DNA-bd_sf"/>
</dbReference>
<accession>A0A7W7HJW9</accession>
<dbReference type="RefSeq" id="WP_229807434.1">
    <property type="nucleotide sequence ID" value="NZ_BOMP01000169.1"/>
</dbReference>
<dbReference type="Pfam" id="PF00480">
    <property type="entry name" value="ROK"/>
    <property type="match status" value="1"/>
</dbReference>
<comment type="caution">
    <text evidence="3">The sequence shown here is derived from an EMBL/GenBank/DDBJ whole genome shotgun (WGS) entry which is preliminary data.</text>
</comment>
<dbReference type="EMBL" id="JACHNC010000001">
    <property type="protein sequence ID" value="MBB4751855.1"/>
    <property type="molecule type" value="Genomic_DNA"/>
</dbReference>
<dbReference type="SUPFAM" id="SSF46785">
    <property type="entry name" value="Winged helix' DNA-binding domain"/>
    <property type="match status" value="1"/>
</dbReference>
<keyword evidence="3" id="KW-0418">Kinase</keyword>
<dbReference type="SUPFAM" id="SSF53067">
    <property type="entry name" value="Actin-like ATPase domain"/>
    <property type="match status" value="1"/>
</dbReference>
<comment type="similarity">
    <text evidence="1">Belongs to the ROK (NagC/XylR) family.</text>
</comment>
<dbReference type="EMBL" id="BOMP01000169">
    <property type="protein sequence ID" value="GIE45668.1"/>
    <property type="molecule type" value="Genomic_DNA"/>
</dbReference>
<dbReference type="AlphaFoldDB" id="A0A7W7HJW9"/>
<gene>
    <name evidence="2" type="ORF">Alo02nite_85660</name>
    <name evidence="3" type="ORF">BJ964_006016</name>
</gene>
<dbReference type="InterPro" id="IPR036390">
    <property type="entry name" value="WH_DNA-bd_sf"/>
</dbReference>
<evidence type="ECO:0000313" key="4">
    <source>
        <dbReference type="Proteomes" id="UP000590511"/>
    </source>
</evidence>
<sequence>MPDPMPAPPTVTGRASTARLARWQGAVEVLAHLRGTPGVTRAALARDLGLGSGTATELLGRLRDAHLLAEQPAPATGRGRPTTILRAHPAGPLVLVIDVRHEEWRIAVAALDGTLTDDTRMRHAARDPRRVRDALTEAVRTTVRRLPGRIRAVSLAIAGTVQEQRLVQASAMGWGPIDLAPIVAGTGLPLIAGNDATLAGVAEARTGAAHGHRAALHLLIEVGIGGVTVVDGRPITGALGAGGEFGHLPFGDPTRPCPCGAYGCWDLEIDGRALARHLGAPPPADPRSYARDLLTEVERTAGQSSPAATALHTVAAAFGRGVAGLVNAHDPDVVTIGGLAIRLRQAAPEAFARAYHAGLMTFRRDRPPPVRDAQHGDDGALHGAAMLGLDAITNVEALADWHRRR</sequence>
<dbReference type="PANTHER" id="PTHR18964">
    <property type="entry name" value="ROK (REPRESSOR, ORF, KINASE) FAMILY"/>
    <property type="match status" value="1"/>
</dbReference>
<dbReference type="InterPro" id="IPR000600">
    <property type="entry name" value="ROK"/>
</dbReference>
<keyword evidence="5" id="KW-1185">Reference proteome</keyword>
<dbReference type="GO" id="GO:0016301">
    <property type="term" value="F:kinase activity"/>
    <property type="evidence" value="ECO:0007669"/>
    <property type="project" value="UniProtKB-KW"/>
</dbReference>
<dbReference type="PANTHER" id="PTHR18964:SF149">
    <property type="entry name" value="BIFUNCTIONAL UDP-N-ACETYLGLUCOSAMINE 2-EPIMERASE_N-ACETYLMANNOSAMINE KINASE"/>
    <property type="match status" value="1"/>
</dbReference>
<dbReference type="Proteomes" id="UP000631312">
    <property type="component" value="Unassembled WGS sequence"/>
</dbReference>
<dbReference type="Gene3D" id="1.10.10.10">
    <property type="entry name" value="Winged helix-like DNA-binding domain superfamily/Winged helix DNA-binding domain"/>
    <property type="match status" value="1"/>
</dbReference>